<dbReference type="InterPro" id="IPR002052">
    <property type="entry name" value="DNA_methylase_N6_adenine_CS"/>
</dbReference>
<keyword evidence="4" id="KW-0808">Transferase</keyword>
<evidence type="ECO:0000256" key="3">
    <source>
        <dbReference type="ARBA" id="ARBA00022603"/>
    </source>
</evidence>
<evidence type="ECO:0000256" key="6">
    <source>
        <dbReference type="ARBA" id="ARBA00047942"/>
    </source>
</evidence>
<evidence type="ECO:0000259" key="7">
    <source>
        <dbReference type="Pfam" id="PF01555"/>
    </source>
</evidence>
<dbReference type="Gene3D" id="3.40.50.150">
    <property type="entry name" value="Vaccinia Virus protein VP39"/>
    <property type="match status" value="1"/>
</dbReference>
<evidence type="ECO:0000313" key="9">
    <source>
        <dbReference type="EMBL" id="AOW19600.1"/>
    </source>
</evidence>
<dbReference type="PROSITE" id="PS00092">
    <property type="entry name" value="N6_MTASE"/>
    <property type="match status" value="1"/>
</dbReference>
<dbReference type="InterPro" id="IPR002941">
    <property type="entry name" value="DNA_methylase_N4/N6"/>
</dbReference>
<evidence type="ECO:0000259" key="8">
    <source>
        <dbReference type="Pfam" id="PF12564"/>
    </source>
</evidence>
<dbReference type="KEGG" id="lul:LPB138_02415"/>
<dbReference type="SUPFAM" id="SSF53335">
    <property type="entry name" value="S-adenosyl-L-methionine-dependent methyltransferases"/>
    <property type="match status" value="1"/>
</dbReference>
<dbReference type="PIRSF" id="PIRSF015855">
    <property type="entry name" value="TypeIII_Mtase_mKpnI"/>
    <property type="match status" value="1"/>
</dbReference>
<sequence>MNLFEHIKSVLAQNEKYCKDGKLFKNVIVEDALKVEPDLLSLLLTDEKAIHHFFTEVGKVLVFDKVKFQKFVSNKQFLPDSYTAYKNKIGLTANGEYLTEAKEVVLSWAYKDCVLEGGQTRDEQKRKEIFWNETLAPDEIDRLFEPKALTNIKRYNEKGENPVKNISLDDNLIIKGNNLLALHSLKKVYKGKIKFIYIDPPYNTGNDSFNYNDSFNHSSWLTFMKNRLEVARDLLTSDGVIFVSCDDNEVAYLKILMDEIFKTDNFIDIFSWKKTDTPSNLPKKSKKVLEYILCYEKNKDSVKYKGVEKQSSSSNGLMNKTNSTGVLTFPKNIVETGLKDGSYKKGKYGTDKYVIELLDDTTVKNGLFTEEVKLQGKFKWGQNKLTNEIERGTIISIRTSSFSPAYEKLEYDIESPINYIDSSMGVQTTENAGKDLTKLFGKEVFSYPKSESLIMYLINMVSNKLSKNDIILDFHLGSGTTCAVAHKLGYKYIGIEQMDYIEDVTVERLNKVISGENTGISNTVKWKGGGSFVYFELAQNNASYVEKIESASTSEALVKIWDKLKEESFILFKITPSSIDNSQNEFNDLSIENQKQFLISLLDKNELYINACDVNDKSFSTMVSDNDKNITNLFYNLK</sequence>
<evidence type="ECO:0000256" key="1">
    <source>
        <dbReference type="ARBA" id="ARBA00006594"/>
    </source>
</evidence>
<dbReference type="InterPro" id="IPR002295">
    <property type="entry name" value="N4/N6-MTase_EcoPI_Mod-like"/>
</dbReference>
<dbReference type="EC" id="2.1.1.72" evidence="2"/>
<comment type="catalytic activity">
    <reaction evidence="6">
        <text>a 2'-deoxyadenosine in DNA + S-adenosyl-L-methionine = an N(6)-methyl-2'-deoxyadenosine in DNA + S-adenosyl-L-homocysteine + H(+)</text>
        <dbReference type="Rhea" id="RHEA:15197"/>
        <dbReference type="Rhea" id="RHEA-COMP:12418"/>
        <dbReference type="Rhea" id="RHEA-COMP:12419"/>
        <dbReference type="ChEBI" id="CHEBI:15378"/>
        <dbReference type="ChEBI" id="CHEBI:57856"/>
        <dbReference type="ChEBI" id="CHEBI:59789"/>
        <dbReference type="ChEBI" id="CHEBI:90615"/>
        <dbReference type="ChEBI" id="CHEBI:90616"/>
        <dbReference type="EC" id="2.1.1.72"/>
    </reaction>
</comment>
<dbReference type="Proteomes" id="UP000176050">
    <property type="component" value="Chromosome"/>
</dbReference>
<organism evidence="9 10">
    <name type="scientific">Urechidicola croceus</name>
    <dbReference type="NCBI Taxonomy" id="1850246"/>
    <lineage>
        <taxon>Bacteria</taxon>
        <taxon>Pseudomonadati</taxon>
        <taxon>Bacteroidota</taxon>
        <taxon>Flavobacteriia</taxon>
        <taxon>Flavobacteriales</taxon>
        <taxon>Flavobacteriaceae</taxon>
        <taxon>Urechidicola</taxon>
    </lineage>
</organism>
<proteinExistence type="inferred from homology"/>
<dbReference type="RefSeq" id="WP_070235716.1">
    <property type="nucleotide sequence ID" value="NZ_CP017478.1"/>
</dbReference>
<dbReference type="GO" id="GO:0009007">
    <property type="term" value="F:site-specific DNA-methyltransferase (adenine-specific) activity"/>
    <property type="evidence" value="ECO:0007669"/>
    <property type="project" value="UniProtKB-EC"/>
</dbReference>
<evidence type="ECO:0000256" key="4">
    <source>
        <dbReference type="ARBA" id="ARBA00022679"/>
    </source>
</evidence>
<evidence type="ECO:0000256" key="5">
    <source>
        <dbReference type="ARBA" id="ARBA00022691"/>
    </source>
</evidence>
<dbReference type="InterPro" id="IPR029063">
    <property type="entry name" value="SAM-dependent_MTases_sf"/>
</dbReference>
<accession>A0A1D8P4T0</accession>
<evidence type="ECO:0000256" key="2">
    <source>
        <dbReference type="ARBA" id="ARBA00011900"/>
    </source>
</evidence>
<protein>
    <recommendedName>
        <fullName evidence="2">site-specific DNA-methyltransferase (adenine-specific)</fullName>
        <ecNumber evidence="2">2.1.1.72</ecNumber>
    </recommendedName>
</protein>
<dbReference type="REBASE" id="162291">
    <property type="entry name" value="M.Lsp138ORF2415P"/>
</dbReference>
<gene>
    <name evidence="9" type="ORF">LPB138_02415</name>
</gene>
<feature type="domain" description="DNA methylase N-4/N-6" evidence="7">
    <location>
        <begin position="193"/>
        <end position="504"/>
    </location>
</feature>
<keyword evidence="3" id="KW-0489">Methyltransferase</keyword>
<dbReference type="AlphaFoldDB" id="A0A1D8P4T0"/>
<feature type="domain" description="Type III restriction/modification enzyme methylation subunit" evidence="8">
    <location>
        <begin position="37"/>
        <end position="91"/>
    </location>
</feature>
<dbReference type="GO" id="GO:0003677">
    <property type="term" value="F:DNA binding"/>
    <property type="evidence" value="ECO:0007669"/>
    <property type="project" value="InterPro"/>
</dbReference>
<dbReference type="Pfam" id="PF01555">
    <property type="entry name" value="N6_N4_Mtase"/>
    <property type="match status" value="1"/>
</dbReference>
<keyword evidence="10" id="KW-1185">Reference proteome</keyword>
<evidence type="ECO:0000313" key="10">
    <source>
        <dbReference type="Proteomes" id="UP000176050"/>
    </source>
</evidence>
<dbReference type="EMBL" id="CP017478">
    <property type="protein sequence ID" value="AOW19600.1"/>
    <property type="molecule type" value="Genomic_DNA"/>
</dbReference>
<dbReference type="InterPro" id="IPR022221">
    <property type="entry name" value="TypeIII_RM_meth"/>
</dbReference>
<dbReference type="STRING" id="1850246.LPB138_02415"/>
<dbReference type="GO" id="GO:0032259">
    <property type="term" value="P:methylation"/>
    <property type="evidence" value="ECO:0007669"/>
    <property type="project" value="UniProtKB-KW"/>
</dbReference>
<dbReference type="Pfam" id="PF12564">
    <property type="entry name" value="TypeIII_RM_meth"/>
    <property type="match status" value="1"/>
</dbReference>
<dbReference type="GO" id="GO:0008170">
    <property type="term" value="F:N-methyltransferase activity"/>
    <property type="evidence" value="ECO:0007669"/>
    <property type="project" value="InterPro"/>
</dbReference>
<name>A0A1D8P4T0_9FLAO</name>
<dbReference type="InterPro" id="IPR001091">
    <property type="entry name" value="RM_Methyltransferase"/>
</dbReference>
<dbReference type="OrthoDB" id="9800801at2"/>
<comment type="similarity">
    <text evidence="1">Belongs to the N(4)/N(6)-methyltransferase family.</text>
</comment>
<dbReference type="PRINTS" id="PR00508">
    <property type="entry name" value="S21N4MTFRASE"/>
</dbReference>
<reference evidence="9 10" key="1">
    <citation type="submission" date="2016-10" db="EMBL/GenBank/DDBJ databases">
        <title>Lutibacter sp. LPB0138, isolated from marine gastropod.</title>
        <authorList>
            <person name="Kim E."/>
            <person name="Yi H."/>
        </authorList>
    </citation>
    <scope>NUCLEOTIDE SEQUENCE [LARGE SCALE GENOMIC DNA]</scope>
    <source>
        <strain evidence="9 10">LPB0138</strain>
    </source>
</reference>
<keyword evidence="5" id="KW-0949">S-adenosyl-L-methionine</keyword>